<evidence type="ECO:0000313" key="1">
    <source>
        <dbReference type="EMBL" id="CAI8903330.1"/>
    </source>
</evidence>
<proteinExistence type="predicted"/>
<name>A0ABN8X8K8_9GAMM</name>
<organism evidence="1 2">
    <name type="scientific">Methylocaldum szegediense</name>
    <dbReference type="NCBI Taxonomy" id="73780"/>
    <lineage>
        <taxon>Bacteria</taxon>
        <taxon>Pseudomonadati</taxon>
        <taxon>Pseudomonadota</taxon>
        <taxon>Gammaproteobacteria</taxon>
        <taxon>Methylococcales</taxon>
        <taxon>Methylococcaceae</taxon>
        <taxon>Methylocaldum</taxon>
    </lineage>
</organism>
<accession>A0ABN8X8K8</accession>
<gene>
    <name evidence="1" type="ORF">MSZNOR_3490</name>
</gene>
<sequence length="146" mass="16025">MPLRQSIQQLEFQIGQLSKDRIAEVARELRDGQVRLRDIGPQLHLARETLECTARRSPATGIVARLTALTEGVVNVAGPRVMDIVPDHGEGNIEATIGVGDQKDVYPRVAAEVHLIAYKQRSAPVAKGVVTQFSPDHFTAGVLRWL</sequence>
<keyword evidence="2" id="KW-1185">Reference proteome</keyword>
<dbReference type="RefSeq" id="WP_026609102.1">
    <property type="nucleotide sequence ID" value="NZ_OX458333.1"/>
</dbReference>
<dbReference type="EMBL" id="OX458333">
    <property type="protein sequence ID" value="CAI8903330.1"/>
    <property type="molecule type" value="Genomic_DNA"/>
</dbReference>
<protein>
    <submittedName>
        <fullName evidence="1">Uncharacterized protein</fullName>
    </submittedName>
</protein>
<evidence type="ECO:0000313" key="2">
    <source>
        <dbReference type="Proteomes" id="UP001162030"/>
    </source>
</evidence>
<dbReference type="Proteomes" id="UP001162030">
    <property type="component" value="Chromosome"/>
</dbReference>
<reference evidence="1 2" key="1">
    <citation type="submission" date="2023-03" db="EMBL/GenBank/DDBJ databases">
        <authorList>
            <person name="Pearce D."/>
        </authorList>
    </citation>
    <scope>NUCLEOTIDE SEQUENCE [LARGE SCALE GENOMIC DNA]</scope>
    <source>
        <strain evidence="1">Msz</strain>
    </source>
</reference>